<protein>
    <submittedName>
        <fullName evidence="1">Uncharacterized protein</fullName>
    </submittedName>
</protein>
<evidence type="ECO:0000313" key="2">
    <source>
        <dbReference type="Proteomes" id="UP001259832"/>
    </source>
</evidence>
<gene>
    <name evidence="1" type="ORF">P3T76_012072</name>
</gene>
<proteinExistence type="predicted"/>
<organism evidence="1 2">
    <name type="scientific">Phytophthora citrophthora</name>
    <dbReference type="NCBI Taxonomy" id="4793"/>
    <lineage>
        <taxon>Eukaryota</taxon>
        <taxon>Sar</taxon>
        <taxon>Stramenopiles</taxon>
        <taxon>Oomycota</taxon>
        <taxon>Peronosporomycetes</taxon>
        <taxon>Peronosporales</taxon>
        <taxon>Peronosporaceae</taxon>
        <taxon>Phytophthora</taxon>
    </lineage>
</organism>
<dbReference type="EMBL" id="JASMQC010000029">
    <property type="protein sequence ID" value="KAK1932488.1"/>
    <property type="molecule type" value="Genomic_DNA"/>
</dbReference>
<comment type="caution">
    <text evidence="1">The sequence shown here is derived from an EMBL/GenBank/DDBJ whole genome shotgun (WGS) entry which is preliminary data.</text>
</comment>
<dbReference type="AlphaFoldDB" id="A0AAD9G608"/>
<accession>A0AAD9G608</accession>
<sequence length="91" mass="10402">MRKTLNHWHLVEEVVEVVVSPVQEDNIIERPSMRRRTRFSWKMGPESGDSVTEIDMSLSICRGRCPATFDHCPRSEKAASSSIFKHKGFVG</sequence>
<reference evidence="1" key="1">
    <citation type="submission" date="2023-08" db="EMBL/GenBank/DDBJ databases">
        <title>Reference Genome Resource for the Citrus Pathogen Phytophthora citrophthora.</title>
        <authorList>
            <person name="Moller H."/>
            <person name="Coetzee B."/>
            <person name="Rose L.J."/>
            <person name="Van Niekerk J.M."/>
        </authorList>
    </citation>
    <scope>NUCLEOTIDE SEQUENCE</scope>
    <source>
        <strain evidence="1">STE-U-9442</strain>
    </source>
</reference>
<evidence type="ECO:0000313" key="1">
    <source>
        <dbReference type="EMBL" id="KAK1932488.1"/>
    </source>
</evidence>
<keyword evidence="2" id="KW-1185">Reference proteome</keyword>
<name>A0AAD9G608_9STRA</name>
<dbReference type="Proteomes" id="UP001259832">
    <property type="component" value="Unassembled WGS sequence"/>
</dbReference>